<sequence length="263" mass="29574">MNNKNELTGITRRAQIYELLKETLTVNVKELAARYGVSDMTIRRDLHIMEDQGILISHYGGATLRHPSSSVYDFDIRKEKFYSAKVAIARRACEHIKENDVIYLDQSTTVLLMTRFLPALHHTVVTSSLSVMHECAHNPYVNLYIAPGKYNETTGGAMDIDTMTYLSTFHFNTAFLGTGFIDTKYGVTSTEMDSSIKQLIMKNSENNILLVDHSKFGKHVMKKFGNIRDFNTIITDSGISANDEKSILSENVTLNICDIKSGS</sequence>
<dbReference type="PRINTS" id="PR00037">
    <property type="entry name" value="HTHLACR"/>
</dbReference>
<dbReference type="Proteomes" id="UP000182584">
    <property type="component" value="Unassembled WGS sequence"/>
</dbReference>
<dbReference type="Pfam" id="PF00455">
    <property type="entry name" value="DeoRC"/>
    <property type="match status" value="1"/>
</dbReference>
<accession>A0A1H9WPI8</accession>
<dbReference type="GO" id="GO:0003677">
    <property type="term" value="F:DNA binding"/>
    <property type="evidence" value="ECO:0007669"/>
    <property type="project" value="UniProtKB-KW"/>
</dbReference>
<dbReference type="PROSITE" id="PS00894">
    <property type="entry name" value="HTH_DEOR_1"/>
    <property type="match status" value="1"/>
</dbReference>
<dbReference type="SMART" id="SM01134">
    <property type="entry name" value="DeoRC"/>
    <property type="match status" value="1"/>
</dbReference>
<dbReference type="InterPro" id="IPR014036">
    <property type="entry name" value="DeoR-like_C"/>
</dbReference>
<dbReference type="InterPro" id="IPR037171">
    <property type="entry name" value="NagB/RpiA_transferase-like"/>
</dbReference>
<dbReference type="InterPro" id="IPR001034">
    <property type="entry name" value="DeoR_HTH"/>
</dbReference>
<proteinExistence type="predicted"/>
<dbReference type="SMART" id="SM00420">
    <property type="entry name" value="HTH_DEOR"/>
    <property type="match status" value="1"/>
</dbReference>
<dbReference type="PANTHER" id="PTHR30363:SF44">
    <property type="entry name" value="AGA OPERON TRANSCRIPTIONAL REPRESSOR-RELATED"/>
    <property type="match status" value="1"/>
</dbReference>
<dbReference type="SUPFAM" id="SSF46785">
    <property type="entry name" value="Winged helix' DNA-binding domain"/>
    <property type="match status" value="1"/>
</dbReference>
<dbReference type="PANTHER" id="PTHR30363">
    <property type="entry name" value="HTH-TYPE TRANSCRIPTIONAL REGULATOR SRLR-RELATED"/>
    <property type="match status" value="1"/>
</dbReference>
<keyword evidence="2" id="KW-0238">DNA-binding</keyword>
<evidence type="ECO:0000256" key="3">
    <source>
        <dbReference type="ARBA" id="ARBA00023163"/>
    </source>
</evidence>
<protein>
    <submittedName>
        <fullName evidence="5">Transcriptional regulator, DeoR family</fullName>
    </submittedName>
</protein>
<dbReference type="InterPro" id="IPR036388">
    <property type="entry name" value="WH-like_DNA-bd_sf"/>
</dbReference>
<keyword evidence="3" id="KW-0804">Transcription</keyword>
<evidence type="ECO:0000259" key="4">
    <source>
        <dbReference type="PROSITE" id="PS51000"/>
    </source>
</evidence>
<dbReference type="Pfam" id="PF08220">
    <property type="entry name" value="HTH_DeoR"/>
    <property type="match status" value="1"/>
</dbReference>
<dbReference type="AlphaFoldDB" id="A0A1H9WPI8"/>
<dbReference type="eggNOG" id="COG1349">
    <property type="taxonomic scope" value="Bacteria"/>
</dbReference>
<dbReference type="PROSITE" id="PS51000">
    <property type="entry name" value="HTH_DEOR_2"/>
    <property type="match status" value="1"/>
</dbReference>
<dbReference type="SUPFAM" id="SSF100950">
    <property type="entry name" value="NagB/RpiA/CoA transferase-like"/>
    <property type="match status" value="1"/>
</dbReference>
<gene>
    <name evidence="5" type="ORF">SAMN04487884_13243</name>
</gene>
<keyword evidence="1" id="KW-0805">Transcription regulation</keyword>
<dbReference type="InterPro" id="IPR036390">
    <property type="entry name" value="WH_DNA-bd_sf"/>
</dbReference>
<evidence type="ECO:0000313" key="5">
    <source>
        <dbReference type="EMBL" id="SES35846.1"/>
    </source>
</evidence>
<dbReference type="Gene3D" id="3.40.50.1360">
    <property type="match status" value="1"/>
</dbReference>
<dbReference type="InterPro" id="IPR050313">
    <property type="entry name" value="Carb_Metab_HTH_regulators"/>
</dbReference>
<evidence type="ECO:0000256" key="2">
    <source>
        <dbReference type="ARBA" id="ARBA00023125"/>
    </source>
</evidence>
<reference evidence="5 6" key="1">
    <citation type="submission" date="2016-10" db="EMBL/GenBank/DDBJ databases">
        <authorList>
            <person name="de Groot N.N."/>
        </authorList>
    </citation>
    <scope>NUCLEOTIDE SEQUENCE [LARGE SCALE GENOMIC DNA]</scope>
    <source>
        <strain evidence="5 6">AR40</strain>
    </source>
</reference>
<organism evidence="5 6">
    <name type="scientific">Butyrivibrio fibrisolvens</name>
    <dbReference type="NCBI Taxonomy" id="831"/>
    <lineage>
        <taxon>Bacteria</taxon>
        <taxon>Bacillati</taxon>
        <taxon>Bacillota</taxon>
        <taxon>Clostridia</taxon>
        <taxon>Lachnospirales</taxon>
        <taxon>Lachnospiraceae</taxon>
        <taxon>Butyrivibrio</taxon>
    </lineage>
</organism>
<dbReference type="InterPro" id="IPR018356">
    <property type="entry name" value="Tscrpt_reg_HTH_DeoR_CS"/>
</dbReference>
<name>A0A1H9WPI8_BUTFI</name>
<evidence type="ECO:0000256" key="1">
    <source>
        <dbReference type="ARBA" id="ARBA00023015"/>
    </source>
</evidence>
<feature type="domain" description="HTH deoR-type" evidence="4">
    <location>
        <begin position="9"/>
        <end position="64"/>
    </location>
</feature>
<evidence type="ECO:0000313" key="6">
    <source>
        <dbReference type="Proteomes" id="UP000182584"/>
    </source>
</evidence>
<dbReference type="EMBL" id="FOGJ01000032">
    <property type="protein sequence ID" value="SES35846.1"/>
    <property type="molecule type" value="Genomic_DNA"/>
</dbReference>
<dbReference type="GO" id="GO:0003700">
    <property type="term" value="F:DNA-binding transcription factor activity"/>
    <property type="evidence" value="ECO:0007669"/>
    <property type="project" value="InterPro"/>
</dbReference>
<dbReference type="Gene3D" id="1.10.10.10">
    <property type="entry name" value="Winged helix-like DNA-binding domain superfamily/Winged helix DNA-binding domain"/>
    <property type="match status" value="1"/>
</dbReference>